<accession>A0A1F6VK70</accession>
<organism evidence="2 3">
    <name type="scientific">Candidatus Nomurabacteria bacterium RIFCSPHIGHO2_01_FULL_42_16</name>
    <dbReference type="NCBI Taxonomy" id="1801743"/>
    <lineage>
        <taxon>Bacteria</taxon>
        <taxon>Candidatus Nomuraibacteriota</taxon>
    </lineage>
</organism>
<keyword evidence="1" id="KW-0472">Membrane</keyword>
<comment type="caution">
    <text evidence="2">The sequence shown here is derived from an EMBL/GenBank/DDBJ whole genome shotgun (WGS) entry which is preliminary data.</text>
</comment>
<dbReference type="STRING" id="1801743.A2824_03665"/>
<evidence type="ECO:0008006" key="4">
    <source>
        <dbReference type="Google" id="ProtNLM"/>
    </source>
</evidence>
<name>A0A1F6VK70_9BACT</name>
<evidence type="ECO:0000256" key="1">
    <source>
        <dbReference type="SAM" id="Phobius"/>
    </source>
</evidence>
<dbReference type="AlphaFoldDB" id="A0A1F6VK70"/>
<dbReference type="Proteomes" id="UP000178059">
    <property type="component" value="Unassembled WGS sequence"/>
</dbReference>
<keyword evidence="1" id="KW-1133">Transmembrane helix</keyword>
<evidence type="ECO:0000313" key="2">
    <source>
        <dbReference type="EMBL" id="OGI70033.1"/>
    </source>
</evidence>
<keyword evidence="1" id="KW-0812">Transmembrane</keyword>
<feature type="transmembrane region" description="Helical" evidence="1">
    <location>
        <begin position="29"/>
        <end position="50"/>
    </location>
</feature>
<reference evidence="2 3" key="1">
    <citation type="journal article" date="2016" name="Nat. Commun.">
        <title>Thousands of microbial genomes shed light on interconnected biogeochemical processes in an aquifer system.</title>
        <authorList>
            <person name="Anantharaman K."/>
            <person name="Brown C.T."/>
            <person name="Hug L.A."/>
            <person name="Sharon I."/>
            <person name="Castelle C.J."/>
            <person name="Probst A.J."/>
            <person name="Thomas B.C."/>
            <person name="Singh A."/>
            <person name="Wilkins M.J."/>
            <person name="Karaoz U."/>
            <person name="Brodie E.L."/>
            <person name="Williams K.H."/>
            <person name="Hubbard S.S."/>
            <person name="Banfield J.F."/>
        </authorList>
    </citation>
    <scope>NUCLEOTIDE SEQUENCE [LARGE SCALE GENOMIC DNA]</scope>
</reference>
<sequence length="189" mass="21336">MPQEFQTSFIPKKPITEEKTLAPRRVSPFAFIAAILFFLALAGSVSLYFYKALLNKRISAMDTELKRIESQFDESFVADVSRLDRRILASKEILSGHLAVSPFFLLLEDITIKSVRFNKFQFSVGEEKTYEVKMSGQATGYRAIALQASLFGGQASIVNPIFSNFVLDDKGRVSFDLSFNLDSKFLSYQ</sequence>
<evidence type="ECO:0000313" key="3">
    <source>
        <dbReference type="Proteomes" id="UP000178059"/>
    </source>
</evidence>
<gene>
    <name evidence="2" type="ORF">A2824_03665</name>
</gene>
<dbReference type="EMBL" id="MFTT01000014">
    <property type="protein sequence ID" value="OGI70033.1"/>
    <property type="molecule type" value="Genomic_DNA"/>
</dbReference>
<protein>
    <recommendedName>
        <fullName evidence="4">PilN domain-containing protein</fullName>
    </recommendedName>
</protein>
<proteinExistence type="predicted"/>